<dbReference type="EnsemblMetazoa" id="tetur08g01240.1">
    <property type="protein sequence ID" value="tetur08g01240.1"/>
    <property type="gene ID" value="tetur08g01240"/>
</dbReference>
<reference evidence="1" key="2">
    <citation type="submission" date="2015-06" db="UniProtKB">
        <authorList>
            <consortium name="EnsemblMetazoa"/>
        </authorList>
    </citation>
    <scope>IDENTIFICATION</scope>
</reference>
<protein>
    <submittedName>
        <fullName evidence="1">Uncharacterized protein</fullName>
    </submittedName>
</protein>
<evidence type="ECO:0000313" key="2">
    <source>
        <dbReference type="Proteomes" id="UP000015104"/>
    </source>
</evidence>
<proteinExistence type="predicted"/>
<dbReference type="HOGENOM" id="CLU_3425252_0_0_1"/>
<dbReference type="EMBL" id="CAEY01001941">
    <property type="status" value="NOT_ANNOTATED_CDS"/>
    <property type="molecule type" value="Genomic_DNA"/>
</dbReference>
<sequence length="22" mass="2708">MDQDKQIPEDCDTFLRRKWLVA</sequence>
<dbReference type="AlphaFoldDB" id="T1KAP7"/>
<accession>T1KAP7</accession>
<organism evidence="1 2">
    <name type="scientific">Tetranychus urticae</name>
    <name type="common">Two-spotted spider mite</name>
    <dbReference type="NCBI Taxonomy" id="32264"/>
    <lineage>
        <taxon>Eukaryota</taxon>
        <taxon>Metazoa</taxon>
        <taxon>Ecdysozoa</taxon>
        <taxon>Arthropoda</taxon>
        <taxon>Chelicerata</taxon>
        <taxon>Arachnida</taxon>
        <taxon>Acari</taxon>
        <taxon>Acariformes</taxon>
        <taxon>Trombidiformes</taxon>
        <taxon>Prostigmata</taxon>
        <taxon>Eleutherengona</taxon>
        <taxon>Raphignathae</taxon>
        <taxon>Tetranychoidea</taxon>
        <taxon>Tetranychidae</taxon>
        <taxon>Tetranychus</taxon>
    </lineage>
</organism>
<evidence type="ECO:0000313" key="1">
    <source>
        <dbReference type="EnsemblMetazoa" id="tetur08g01240.1"/>
    </source>
</evidence>
<reference evidence="2" key="1">
    <citation type="submission" date="2011-08" db="EMBL/GenBank/DDBJ databases">
        <authorList>
            <person name="Rombauts S."/>
        </authorList>
    </citation>
    <scope>NUCLEOTIDE SEQUENCE</scope>
    <source>
        <strain evidence="2">London</strain>
    </source>
</reference>
<dbReference type="Proteomes" id="UP000015104">
    <property type="component" value="Unassembled WGS sequence"/>
</dbReference>
<keyword evidence="2" id="KW-1185">Reference proteome</keyword>
<name>T1KAP7_TETUR</name>